<organism evidence="1 2">
    <name type="scientific">Eretmocerus hayati</name>
    <dbReference type="NCBI Taxonomy" id="131215"/>
    <lineage>
        <taxon>Eukaryota</taxon>
        <taxon>Metazoa</taxon>
        <taxon>Ecdysozoa</taxon>
        <taxon>Arthropoda</taxon>
        <taxon>Hexapoda</taxon>
        <taxon>Insecta</taxon>
        <taxon>Pterygota</taxon>
        <taxon>Neoptera</taxon>
        <taxon>Endopterygota</taxon>
        <taxon>Hymenoptera</taxon>
        <taxon>Apocrita</taxon>
        <taxon>Proctotrupomorpha</taxon>
        <taxon>Chalcidoidea</taxon>
        <taxon>Aphelinidae</taxon>
        <taxon>Aphelininae</taxon>
        <taxon>Eretmocerus</taxon>
    </lineage>
</organism>
<protein>
    <submittedName>
        <fullName evidence="1">Uncharacterized protein</fullName>
    </submittedName>
</protein>
<gene>
    <name evidence="1" type="ORF">QAD02_023289</name>
</gene>
<name>A0ACC2Q0B2_9HYME</name>
<reference evidence="1" key="1">
    <citation type="submission" date="2023-04" db="EMBL/GenBank/DDBJ databases">
        <title>A chromosome-level genome assembly of the parasitoid wasp Eretmocerus hayati.</title>
        <authorList>
            <person name="Zhong Y."/>
            <person name="Liu S."/>
            <person name="Liu Y."/>
        </authorList>
    </citation>
    <scope>NUCLEOTIDE SEQUENCE</scope>
    <source>
        <strain evidence="1">ZJU_SS_LIU_2023</strain>
    </source>
</reference>
<sequence length="624" mass="69807">MDSSGINFTVQYNQRLSPADDYLSQLVTFMTYLLQYLGFSYDDKFKSQNSGDETRAFDFIIVGAGSAGCVVANRLSEMGSWKILLLEAGDEEPVYADVPGLLSLSGDSSHNYNYKTQTEPRSCGESNKICTIPRGKSMGGSSIINGMQWVRGNRRDYDNWQNLGNYGWGWSNVLKYFKKSENLRSLDVFETNPEAHDVRGYQSVETTKYLDKGAKVILNAWKEIGLREIDYNSGENLGTARMQFSTQNGSRHSTNAAYIRPIRQTRRNLVILTKTQVTKILIDPSTKRAFGVECKSAESNETKLYHASREVILSAGAIESPKLLMLSGVGPSKHLRDIGIPVIENLPVGKNLMNHVSISPFSVSTTYQNGSLTVDQIKQDVMSWLNNRTGPMTLSTFMDNIAFLRTRYEKQANMPDIQVVSMKTKYDTNTMMNHVLYPYYDGFKPLAILLAPKSRGEILLNKENPLQSAPLIQTNFLTNPEDISRLIEGATLLRKIVNTSAFKKAGFEVKRDPMSKCDHLKWETPIYYKCLAVNHTTVHGHLCGTCKMGPPGDITSVVDSRLRVYGIKGLRVIDASVMPVIPRGNTNAPTIMIAEKASDMIREDWDSLSRLVSFVTVGDIRSSF</sequence>
<keyword evidence="2" id="KW-1185">Reference proteome</keyword>
<evidence type="ECO:0000313" key="1">
    <source>
        <dbReference type="EMBL" id="KAJ8687495.1"/>
    </source>
</evidence>
<evidence type="ECO:0000313" key="2">
    <source>
        <dbReference type="Proteomes" id="UP001239111"/>
    </source>
</evidence>
<dbReference type="Proteomes" id="UP001239111">
    <property type="component" value="Chromosome 1"/>
</dbReference>
<dbReference type="EMBL" id="CM056741">
    <property type="protein sequence ID" value="KAJ8687495.1"/>
    <property type="molecule type" value="Genomic_DNA"/>
</dbReference>
<proteinExistence type="predicted"/>
<accession>A0ACC2Q0B2</accession>
<comment type="caution">
    <text evidence="1">The sequence shown here is derived from an EMBL/GenBank/DDBJ whole genome shotgun (WGS) entry which is preliminary data.</text>
</comment>